<dbReference type="CDD" id="cd20296">
    <property type="entry name" value="cupin_PpnP-like"/>
    <property type="match status" value="1"/>
</dbReference>
<dbReference type="Proteomes" id="UP000077628">
    <property type="component" value="Unassembled WGS sequence"/>
</dbReference>
<dbReference type="GO" id="GO:0009032">
    <property type="term" value="F:thymidine phosphorylase activity"/>
    <property type="evidence" value="ECO:0007669"/>
    <property type="project" value="RHEA"/>
</dbReference>
<dbReference type="GO" id="GO:0004850">
    <property type="term" value="F:uridine phosphorylase activity"/>
    <property type="evidence" value="ECO:0007669"/>
    <property type="project" value="RHEA"/>
</dbReference>
<dbReference type="EC" id="2.4.2.1" evidence="3"/>
<accession>A0A177NX89</accession>
<proteinExistence type="inferred from homology"/>
<reference evidence="5" key="1">
    <citation type="submission" date="2016-03" db="EMBL/GenBank/DDBJ databases">
        <authorList>
            <person name="Heylen K."/>
            <person name="De Vos P."/>
            <person name="Vekeman B."/>
        </authorList>
    </citation>
    <scope>NUCLEOTIDE SEQUENCE [LARGE SCALE GENOMIC DNA]</scope>
    <source>
        <strain evidence="5">R-45383</strain>
    </source>
</reference>
<dbReference type="PANTHER" id="PTHR36540:SF1">
    <property type="entry name" value="PYRIMIDINE_PURINE NUCLEOSIDE PHOSPHORYLASE"/>
    <property type="match status" value="1"/>
</dbReference>
<comment type="caution">
    <text evidence="4">The sequence shown here is derived from an EMBL/GenBank/DDBJ whole genome shotgun (WGS) entry which is preliminary data.</text>
</comment>
<dbReference type="AlphaFoldDB" id="A0A177NX89"/>
<comment type="function">
    <text evidence="3">Catalyzes the phosphorolysis of diverse nucleosides, yielding D-ribose 1-phosphate and the respective free bases. Can use uridine, adenosine, guanosine, cytidine, thymidine, inosine and xanthosine as substrates. Also catalyzes the reverse reactions.</text>
</comment>
<comment type="similarity">
    <text evidence="3">Belongs to the nucleoside phosphorylase PpnP family.</text>
</comment>
<dbReference type="OrthoDB" id="9793848at2"/>
<dbReference type="EMBL" id="LUUK01000091">
    <property type="protein sequence ID" value="OAI21799.1"/>
    <property type="molecule type" value="Genomic_DNA"/>
</dbReference>
<dbReference type="STRING" id="702114.A1355_22990"/>
<name>A0A177NX89_9GAMM</name>
<dbReference type="PANTHER" id="PTHR36540">
    <property type="entry name" value="PYRIMIDINE/PURINE NUCLEOSIDE PHOSPHORYLASE"/>
    <property type="match status" value="1"/>
</dbReference>
<dbReference type="EC" id="2.4.2.2" evidence="3"/>
<comment type="catalytic activity">
    <reaction evidence="3">
        <text>a purine D-ribonucleoside + phosphate = a purine nucleobase + alpha-D-ribose 1-phosphate</text>
        <dbReference type="Rhea" id="RHEA:19805"/>
        <dbReference type="ChEBI" id="CHEBI:26386"/>
        <dbReference type="ChEBI" id="CHEBI:43474"/>
        <dbReference type="ChEBI" id="CHEBI:57720"/>
        <dbReference type="ChEBI" id="CHEBI:142355"/>
        <dbReference type="EC" id="2.4.2.1"/>
    </reaction>
</comment>
<dbReference type="FunFam" id="2.60.120.10:FF:000016">
    <property type="entry name" value="Pyrimidine/purine nucleoside phosphorylase"/>
    <property type="match status" value="1"/>
</dbReference>
<comment type="catalytic activity">
    <reaction evidence="3">
        <text>inosine + phosphate = alpha-D-ribose 1-phosphate + hypoxanthine</text>
        <dbReference type="Rhea" id="RHEA:27646"/>
        <dbReference type="ChEBI" id="CHEBI:17368"/>
        <dbReference type="ChEBI" id="CHEBI:17596"/>
        <dbReference type="ChEBI" id="CHEBI:43474"/>
        <dbReference type="ChEBI" id="CHEBI:57720"/>
        <dbReference type="EC" id="2.4.2.1"/>
    </reaction>
</comment>
<evidence type="ECO:0000313" key="5">
    <source>
        <dbReference type="Proteomes" id="UP000077628"/>
    </source>
</evidence>
<organism evidence="4 5">
    <name type="scientific">Methylomonas koyamae</name>
    <dbReference type="NCBI Taxonomy" id="702114"/>
    <lineage>
        <taxon>Bacteria</taxon>
        <taxon>Pseudomonadati</taxon>
        <taxon>Pseudomonadota</taxon>
        <taxon>Gammaproteobacteria</taxon>
        <taxon>Methylococcales</taxon>
        <taxon>Methylococcaceae</taxon>
        <taxon>Methylomonas</taxon>
    </lineage>
</organism>
<comment type="catalytic activity">
    <reaction evidence="3">
        <text>cytidine + phosphate = cytosine + alpha-D-ribose 1-phosphate</text>
        <dbReference type="Rhea" id="RHEA:52540"/>
        <dbReference type="ChEBI" id="CHEBI:16040"/>
        <dbReference type="ChEBI" id="CHEBI:17562"/>
        <dbReference type="ChEBI" id="CHEBI:43474"/>
        <dbReference type="ChEBI" id="CHEBI:57720"/>
        <dbReference type="EC" id="2.4.2.2"/>
    </reaction>
</comment>
<comment type="catalytic activity">
    <reaction evidence="3">
        <text>adenosine + phosphate = alpha-D-ribose 1-phosphate + adenine</text>
        <dbReference type="Rhea" id="RHEA:27642"/>
        <dbReference type="ChEBI" id="CHEBI:16335"/>
        <dbReference type="ChEBI" id="CHEBI:16708"/>
        <dbReference type="ChEBI" id="CHEBI:43474"/>
        <dbReference type="ChEBI" id="CHEBI:57720"/>
        <dbReference type="EC" id="2.4.2.1"/>
    </reaction>
</comment>
<dbReference type="GO" id="GO:0047975">
    <property type="term" value="F:guanosine phosphorylase activity"/>
    <property type="evidence" value="ECO:0007669"/>
    <property type="project" value="RHEA"/>
</dbReference>
<comment type="catalytic activity">
    <reaction evidence="3">
        <text>guanosine + phosphate = alpha-D-ribose 1-phosphate + guanine</text>
        <dbReference type="Rhea" id="RHEA:13233"/>
        <dbReference type="ChEBI" id="CHEBI:16235"/>
        <dbReference type="ChEBI" id="CHEBI:16750"/>
        <dbReference type="ChEBI" id="CHEBI:43474"/>
        <dbReference type="ChEBI" id="CHEBI:57720"/>
        <dbReference type="EC" id="2.4.2.1"/>
    </reaction>
</comment>
<comment type="catalytic activity">
    <reaction evidence="3">
        <text>xanthosine + phosphate = alpha-D-ribose 1-phosphate + xanthine</text>
        <dbReference type="Rhea" id="RHEA:27638"/>
        <dbReference type="ChEBI" id="CHEBI:17712"/>
        <dbReference type="ChEBI" id="CHEBI:18107"/>
        <dbReference type="ChEBI" id="CHEBI:43474"/>
        <dbReference type="ChEBI" id="CHEBI:57720"/>
        <dbReference type="EC" id="2.4.2.1"/>
    </reaction>
</comment>
<evidence type="ECO:0000256" key="1">
    <source>
        <dbReference type="ARBA" id="ARBA00022676"/>
    </source>
</evidence>
<dbReference type="GO" id="GO:0004731">
    <property type="term" value="F:purine-nucleoside phosphorylase activity"/>
    <property type="evidence" value="ECO:0007669"/>
    <property type="project" value="UniProtKB-UniRule"/>
</dbReference>
<evidence type="ECO:0000256" key="3">
    <source>
        <dbReference type="HAMAP-Rule" id="MF_01537"/>
    </source>
</evidence>
<dbReference type="Gene3D" id="2.60.120.10">
    <property type="entry name" value="Jelly Rolls"/>
    <property type="match status" value="1"/>
</dbReference>
<dbReference type="InterPro" id="IPR011051">
    <property type="entry name" value="RmlC_Cupin_sf"/>
</dbReference>
<dbReference type="GO" id="GO:0005829">
    <property type="term" value="C:cytosol"/>
    <property type="evidence" value="ECO:0007669"/>
    <property type="project" value="TreeGrafter"/>
</dbReference>
<evidence type="ECO:0000313" key="4">
    <source>
        <dbReference type="EMBL" id="OAI21799.1"/>
    </source>
</evidence>
<dbReference type="InterPro" id="IPR009664">
    <property type="entry name" value="Ppnp"/>
</dbReference>
<comment type="catalytic activity">
    <reaction evidence="3">
        <text>thymidine + phosphate = 2-deoxy-alpha-D-ribose 1-phosphate + thymine</text>
        <dbReference type="Rhea" id="RHEA:16037"/>
        <dbReference type="ChEBI" id="CHEBI:17748"/>
        <dbReference type="ChEBI" id="CHEBI:17821"/>
        <dbReference type="ChEBI" id="CHEBI:43474"/>
        <dbReference type="ChEBI" id="CHEBI:57259"/>
        <dbReference type="EC" id="2.4.2.2"/>
    </reaction>
</comment>
<protein>
    <recommendedName>
        <fullName evidence="3">Pyrimidine/purine nucleoside phosphorylase</fullName>
        <ecNumber evidence="3">2.4.2.1</ecNumber>
        <ecNumber evidence="3">2.4.2.2</ecNumber>
    </recommendedName>
    <alternativeName>
        <fullName evidence="3">Adenosine phosphorylase</fullName>
    </alternativeName>
    <alternativeName>
        <fullName evidence="3">Cytidine phosphorylase</fullName>
    </alternativeName>
    <alternativeName>
        <fullName evidence="3">Guanosine phosphorylase</fullName>
    </alternativeName>
    <alternativeName>
        <fullName evidence="3">Inosine phosphorylase</fullName>
    </alternativeName>
    <alternativeName>
        <fullName evidence="3">Thymidine phosphorylase</fullName>
    </alternativeName>
    <alternativeName>
        <fullName evidence="3">Uridine phosphorylase</fullName>
    </alternativeName>
    <alternativeName>
        <fullName evidence="3">Xanthosine phosphorylase</fullName>
    </alternativeName>
</protein>
<dbReference type="Pfam" id="PF06865">
    <property type="entry name" value="Ppnp"/>
    <property type="match status" value="1"/>
</dbReference>
<sequence>MTEFNNVSIVKQANVYFDGKVNSRTILFADGSRKTLGFMQPGEYTFNTGAPELMEILAGELDVRLPGSDAWQTVKGGESFDVAGNAEFTMKVRVASDYCCSFLG</sequence>
<dbReference type="SUPFAM" id="SSF51182">
    <property type="entry name" value="RmlC-like cupins"/>
    <property type="match status" value="1"/>
</dbReference>
<comment type="catalytic activity">
    <reaction evidence="3">
        <text>uridine + phosphate = alpha-D-ribose 1-phosphate + uracil</text>
        <dbReference type="Rhea" id="RHEA:24388"/>
        <dbReference type="ChEBI" id="CHEBI:16704"/>
        <dbReference type="ChEBI" id="CHEBI:17568"/>
        <dbReference type="ChEBI" id="CHEBI:43474"/>
        <dbReference type="ChEBI" id="CHEBI:57720"/>
        <dbReference type="EC" id="2.4.2.2"/>
    </reaction>
</comment>
<dbReference type="InterPro" id="IPR014710">
    <property type="entry name" value="RmlC-like_jellyroll"/>
</dbReference>
<gene>
    <name evidence="3" type="primary">ppnP</name>
    <name evidence="4" type="ORF">A1355_22990</name>
</gene>
<dbReference type="HAMAP" id="MF_01537">
    <property type="entry name" value="Nucleos_phosphorylase_PpnP"/>
    <property type="match status" value="1"/>
</dbReference>
<keyword evidence="5" id="KW-1185">Reference proteome</keyword>
<dbReference type="RefSeq" id="WP_064026751.1">
    <property type="nucleotide sequence ID" value="NZ_LUUK01000091.1"/>
</dbReference>
<keyword evidence="1 3" id="KW-0328">Glycosyltransferase</keyword>
<keyword evidence="2 3" id="KW-0808">Transferase</keyword>
<evidence type="ECO:0000256" key="2">
    <source>
        <dbReference type="ARBA" id="ARBA00022679"/>
    </source>
</evidence>